<name>A0A844ZRF0_9SPHN</name>
<comment type="caution">
    <text evidence="1">The sequence shown here is derived from an EMBL/GenBank/DDBJ whole genome shotgun (WGS) entry which is preliminary data.</text>
</comment>
<reference evidence="1 2" key="1">
    <citation type="submission" date="2019-12" db="EMBL/GenBank/DDBJ databases">
        <title>Genomic-based taxomic classification of the family Erythrobacteraceae.</title>
        <authorList>
            <person name="Xu L."/>
        </authorList>
    </citation>
    <scope>NUCLEOTIDE SEQUENCE [LARGE SCALE GENOMIC DNA]</scope>
    <source>
        <strain evidence="1 2">KCTC 52763</strain>
    </source>
</reference>
<keyword evidence="2" id="KW-1185">Reference proteome</keyword>
<evidence type="ECO:0000313" key="2">
    <source>
        <dbReference type="Proteomes" id="UP000442714"/>
    </source>
</evidence>
<protein>
    <recommendedName>
        <fullName evidence="3">Outer membrane protein assembly factor BamE</fullName>
    </recommendedName>
</protein>
<dbReference type="AlphaFoldDB" id="A0A844ZRF0"/>
<accession>A0A844ZRF0</accession>
<dbReference type="EMBL" id="WTYX01000001">
    <property type="protein sequence ID" value="MXO90413.1"/>
    <property type="molecule type" value="Genomic_DNA"/>
</dbReference>
<proteinExistence type="predicted"/>
<evidence type="ECO:0008006" key="3">
    <source>
        <dbReference type="Google" id="ProtNLM"/>
    </source>
</evidence>
<dbReference type="RefSeq" id="WP_160603876.1">
    <property type="nucleotide sequence ID" value="NZ_WTYX01000001.1"/>
</dbReference>
<organism evidence="1 2">
    <name type="scientific">Pontixanthobacter aquaemixtae</name>
    <dbReference type="NCBI Taxonomy" id="1958940"/>
    <lineage>
        <taxon>Bacteria</taxon>
        <taxon>Pseudomonadati</taxon>
        <taxon>Pseudomonadota</taxon>
        <taxon>Alphaproteobacteria</taxon>
        <taxon>Sphingomonadales</taxon>
        <taxon>Erythrobacteraceae</taxon>
        <taxon>Pontixanthobacter</taxon>
    </lineage>
</organism>
<evidence type="ECO:0000313" key="1">
    <source>
        <dbReference type="EMBL" id="MXO90413.1"/>
    </source>
</evidence>
<dbReference type="OrthoDB" id="7595626at2"/>
<sequence length="135" mass="15212">MITGPRDTVIRARKLRSFFAIFALALSALSVGCAYQTGYLPIRLFDSAEWKSASYWDGTRVEMIEHLLWSKRLDGLDKGAVISLLGPDPETTYFSEHDLVYPLGPERGLMSLDSEWLIIDFDDEGVVESYQVMGD</sequence>
<gene>
    <name evidence="1" type="ORF">GRI41_06240</name>
</gene>
<dbReference type="Proteomes" id="UP000442714">
    <property type="component" value="Unassembled WGS sequence"/>
</dbReference>
<dbReference type="PROSITE" id="PS51257">
    <property type="entry name" value="PROKAR_LIPOPROTEIN"/>
    <property type="match status" value="1"/>
</dbReference>